<keyword evidence="2" id="KW-1185">Reference proteome</keyword>
<reference evidence="3" key="2">
    <citation type="submission" date="2025-08" db="UniProtKB">
        <authorList>
            <consortium name="RefSeq"/>
        </authorList>
    </citation>
    <scope>IDENTIFICATION</scope>
</reference>
<evidence type="ECO:0000256" key="1">
    <source>
        <dbReference type="SAM" id="MobiDB-lite"/>
    </source>
</evidence>
<dbReference type="PANTHER" id="PTHR37610">
    <property type="entry name" value="CCHC-TYPE DOMAIN-CONTAINING PROTEIN"/>
    <property type="match status" value="1"/>
</dbReference>
<name>A0ABM1H0W0_SOLPN</name>
<organism evidence="2 3">
    <name type="scientific">Solanum pennellii</name>
    <name type="common">Tomato</name>
    <name type="synonym">Lycopersicon pennellii</name>
    <dbReference type="NCBI Taxonomy" id="28526"/>
    <lineage>
        <taxon>Eukaryota</taxon>
        <taxon>Viridiplantae</taxon>
        <taxon>Streptophyta</taxon>
        <taxon>Embryophyta</taxon>
        <taxon>Tracheophyta</taxon>
        <taxon>Spermatophyta</taxon>
        <taxon>Magnoliopsida</taxon>
        <taxon>eudicotyledons</taxon>
        <taxon>Gunneridae</taxon>
        <taxon>Pentapetalae</taxon>
        <taxon>asterids</taxon>
        <taxon>lamiids</taxon>
        <taxon>Solanales</taxon>
        <taxon>Solanaceae</taxon>
        <taxon>Solanoideae</taxon>
        <taxon>Solaneae</taxon>
        <taxon>Solanum</taxon>
        <taxon>Solanum subgen. Lycopersicon</taxon>
    </lineage>
</organism>
<proteinExistence type="predicted"/>
<feature type="region of interest" description="Disordered" evidence="1">
    <location>
        <begin position="240"/>
        <end position="277"/>
    </location>
</feature>
<dbReference type="Proteomes" id="UP000694930">
    <property type="component" value="Chromosome 1"/>
</dbReference>
<gene>
    <name evidence="3" type="primary">LOC107022728</name>
</gene>
<sequence>MVEVVESNVESSVPPPSIDVGSQLYIHPSDSAVKNKLGFINGECLKPSSTSLNYRQWERCDAMDTSWILNSLSKDIADSVEYVFDSLELWNELKDRYDQTNGAKLYQIQKEINDLSQGSLDITSYYTKMKKLWEELNNLCVKNQCSCLCTCGAKDTMYKAEQDRRLIQFLMGLNEAYTIIRGSILMMKPLPSMGQAFALLIQEEKQREFKPNSQLFADSPSMRLGHIKDKCYKLHGYPEKPSSSPGFGNTNNTSNSNFTPGYRKYKGKGTAANVHGE</sequence>
<dbReference type="PANTHER" id="PTHR37610:SF40">
    <property type="entry name" value="OS01G0909600 PROTEIN"/>
    <property type="match status" value="1"/>
</dbReference>
<evidence type="ECO:0000313" key="2">
    <source>
        <dbReference type="Proteomes" id="UP000694930"/>
    </source>
</evidence>
<dbReference type="Pfam" id="PF14223">
    <property type="entry name" value="Retrotran_gag_2"/>
    <property type="match status" value="1"/>
</dbReference>
<protein>
    <submittedName>
        <fullName evidence="3">Uncharacterized protein LOC107022728</fullName>
    </submittedName>
</protein>
<accession>A0ABM1H0W0</accession>
<evidence type="ECO:0000313" key="3">
    <source>
        <dbReference type="RefSeq" id="XP_015078809.1"/>
    </source>
</evidence>
<dbReference type="RefSeq" id="XP_015078809.1">
    <property type="nucleotide sequence ID" value="XM_015223323.1"/>
</dbReference>
<reference evidence="2" key="1">
    <citation type="journal article" date="2014" name="Nat. Genet.">
        <title>The genome of the stress-tolerant wild tomato species Solanum pennellii.</title>
        <authorList>
            <person name="Bolger A."/>
            <person name="Scossa F."/>
            <person name="Bolger M.E."/>
            <person name="Lanz C."/>
            <person name="Maumus F."/>
            <person name="Tohge T."/>
            <person name="Quesneville H."/>
            <person name="Alseekh S."/>
            <person name="Sorensen I."/>
            <person name="Lichtenstein G."/>
            <person name="Fich E.A."/>
            <person name="Conte M."/>
            <person name="Keller H."/>
            <person name="Schneeberger K."/>
            <person name="Schwacke R."/>
            <person name="Ofner I."/>
            <person name="Vrebalov J."/>
            <person name="Xu Y."/>
            <person name="Osorio S."/>
            <person name="Aflitos S.A."/>
            <person name="Schijlen E."/>
            <person name="Jimenez-Gomez J.M."/>
            <person name="Ryngajllo M."/>
            <person name="Kimura S."/>
            <person name="Kumar R."/>
            <person name="Koenig D."/>
            <person name="Headland L.R."/>
            <person name="Maloof J.N."/>
            <person name="Sinha N."/>
            <person name="van Ham R.C."/>
            <person name="Lankhorst R.K."/>
            <person name="Mao L."/>
            <person name="Vogel A."/>
            <person name="Arsova B."/>
            <person name="Panstruga R."/>
            <person name="Fei Z."/>
            <person name="Rose J.K."/>
            <person name="Zamir D."/>
            <person name="Carrari F."/>
            <person name="Giovannoni J.J."/>
            <person name="Weigel D."/>
            <person name="Usadel B."/>
            <person name="Fernie A.R."/>
        </authorList>
    </citation>
    <scope>NUCLEOTIDE SEQUENCE [LARGE SCALE GENOMIC DNA]</scope>
    <source>
        <strain evidence="2">cv. LA0716</strain>
    </source>
</reference>
<dbReference type="GeneID" id="107022728"/>
<feature type="compositionally biased region" description="Low complexity" evidence="1">
    <location>
        <begin position="241"/>
        <end position="261"/>
    </location>
</feature>